<comment type="caution">
    <text evidence="2">The sequence shown here is derived from an EMBL/GenBank/DDBJ whole genome shotgun (WGS) entry which is preliminary data.</text>
</comment>
<evidence type="ECO:0000256" key="1">
    <source>
        <dbReference type="SAM" id="MobiDB-lite"/>
    </source>
</evidence>
<sequence length="137" mass="14477">MTGQIDLNAPLIERSEQSPNEQHLQQLTQPSTVTNESSSLMLPQTSQVSGPSTSVPSSVQTPKISDLTQVPVCTPANTAVTTITSASPQFNLSTDTATSNGLVPTVPQPPSSCRLRRLHKLSSIAPDVTLCSCLTIH</sequence>
<organism evidence="2 3">
    <name type="scientific">Caerostris extrusa</name>
    <name type="common">Bark spider</name>
    <name type="synonym">Caerostris bankana</name>
    <dbReference type="NCBI Taxonomy" id="172846"/>
    <lineage>
        <taxon>Eukaryota</taxon>
        <taxon>Metazoa</taxon>
        <taxon>Ecdysozoa</taxon>
        <taxon>Arthropoda</taxon>
        <taxon>Chelicerata</taxon>
        <taxon>Arachnida</taxon>
        <taxon>Araneae</taxon>
        <taxon>Araneomorphae</taxon>
        <taxon>Entelegynae</taxon>
        <taxon>Araneoidea</taxon>
        <taxon>Araneidae</taxon>
        <taxon>Caerostris</taxon>
    </lineage>
</organism>
<proteinExistence type="predicted"/>
<keyword evidence="2" id="KW-0371">Homeobox</keyword>
<reference evidence="2 3" key="1">
    <citation type="submission" date="2021-06" db="EMBL/GenBank/DDBJ databases">
        <title>Caerostris extrusa draft genome.</title>
        <authorList>
            <person name="Kono N."/>
            <person name="Arakawa K."/>
        </authorList>
    </citation>
    <scope>NUCLEOTIDE SEQUENCE [LARGE SCALE GENOMIC DNA]</scope>
</reference>
<keyword evidence="3" id="KW-1185">Reference proteome</keyword>
<dbReference type="Proteomes" id="UP001054945">
    <property type="component" value="Unassembled WGS sequence"/>
</dbReference>
<name>A0AAV4XM13_CAEEX</name>
<dbReference type="GO" id="GO:0003677">
    <property type="term" value="F:DNA binding"/>
    <property type="evidence" value="ECO:0007669"/>
    <property type="project" value="UniProtKB-KW"/>
</dbReference>
<protein>
    <submittedName>
        <fullName evidence="2">Zinc finger homeobox protein 3</fullName>
    </submittedName>
</protein>
<dbReference type="AlphaFoldDB" id="A0AAV4XM13"/>
<feature type="region of interest" description="Disordered" evidence="1">
    <location>
        <begin position="1"/>
        <end position="65"/>
    </location>
</feature>
<feature type="compositionally biased region" description="Polar residues" evidence="1">
    <location>
        <begin position="17"/>
        <end position="42"/>
    </location>
</feature>
<feature type="compositionally biased region" description="Low complexity" evidence="1">
    <location>
        <begin position="43"/>
        <end position="62"/>
    </location>
</feature>
<evidence type="ECO:0000313" key="3">
    <source>
        <dbReference type="Proteomes" id="UP001054945"/>
    </source>
</evidence>
<accession>A0AAV4XM13</accession>
<keyword evidence="2" id="KW-0238">DNA-binding</keyword>
<dbReference type="EMBL" id="BPLR01000483">
    <property type="protein sequence ID" value="GIY95099.1"/>
    <property type="molecule type" value="Genomic_DNA"/>
</dbReference>
<gene>
    <name evidence="2" type="primary">ZFHX3</name>
    <name evidence="2" type="ORF">CEXT_409881</name>
</gene>
<evidence type="ECO:0000313" key="2">
    <source>
        <dbReference type="EMBL" id="GIY95099.1"/>
    </source>
</evidence>